<name>A0ABR7A995_9BURK</name>
<evidence type="ECO:0000313" key="2">
    <source>
        <dbReference type="Proteomes" id="UP000654304"/>
    </source>
</evidence>
<gene>
    <name evidence="1" type="ORF">H8K43_17045</name>
</gene>
<organism evidence="1 2">
    <name type="scientific">Undibacterium curvum</name>
    <dbReference type="NCBI Taxonomy" id="2762294"/>
    <lineage>
        <taxon>Bacteria</taxon>
        <taxon>Pseudomonadati</taxon>
        <taxon>Pseudomonadota</taxon>
        <taxon>Betaproteobacteria</taxon>
        <taxon>Burkholderiales</taxon>
        <taxon>Oxalobacteraceae</taxon>
        <taxon>Undibacterium</taxon>
    </lineage>
</organism>
<reference evidence="1 2" key="1">
    <citation type="submission" date="2020-08" db="EMBL/GenBank/DDBJ databases">
        <title>Novel species isolated from subtropical streams in China.</title>
        <authorList>
            <person name="Lu H."/>
        </authorList>
    </citation>
    <scope>NUCLEOTIDE SEQUENCE [LARGE SCALE GENOMIC DNA]</scope>
    <source>
        <strain evidence="1 2">CY22W</strain>
    </source>
</reference>
<accession>A0ABR7A995</accession>
<comment type="caution">
    <text evidence="1">The sequence shown here is derived from an EMBL/GenBank/DDBJ whole genome shotgun (WGS) entry which is preliminary data.</text>
</comment>
<dbReference type="Proteomes" id="UP000654304">
    <property type="component" value="Unassembled WGS sequence"/>
</dbReference>
<sequence>MLNAQAVQMNHEAYVASVMLNLFGVHTSACMLGDSVIDPDCTHKMRGFALSDASNAPIAALKFEVFQR</sequence>
<proteinExistence type="predicted"/>
<dbReference type="EMBL" id="JACOGD010000010">
    <property type="protein sequence ID" value="MBC3933388.1"/>
    <property type="molecule type" value="Genomic_DNA"/>
</dbReference>
<protein>
    <submittedName>
        <fullName evidence="1">Uncharacterized protein</fullName>
    </submittedName>
</protein>
<keyword evidence="2" id="KW-1185">Reference proteome</keyword>
<evidence type="ECO:0000313" key="1">
    <source>
        <dbReference type="EMBL" id="MBC3933388.1"/>
    </source>
</evidence>
<dbReference type="RefSeq" id="WP_186904965.1">
    <property type="nucleotide sequence ID" value="NZ_JACOGD010000010.1"/>
</dbReference>